<dbReference type="InterPro" id="IPR014710">
    <property type="entry name" value="RmlC-like_jellyroll"/>
</dbReference>
<evidence type="ECO:0000256" key="1">
    <source>
        <dbReference type="ARBA" id="ARBA00023125"/>
    </source>
</evidence>
<gene>
    <name evidence="3" type="ORF">BRYFOR_09398</name>
</gene>
<organism evidence="3 4">
    <name type="scientific">Marvinbryantia formatexigens DSM 14469</name>
    <dbReference type="NCBI Taxonomy" id="478749"/>
    <lineage>
        <taxon>Bacteria</taxon>
        <taxon>Bacillati</taxon>
        <taxon>Bacillota</taxon>
        <taxon>Clostridia</taxon>
        <taxon>Lachnospirales</taxon>
        <taxon>Lachnospiraceae</taxon>
        <taxon>Marvinbryantia</taxon>
    </lineage>
</organism>
<dbReference type="AlphaFoldDB" id="C6LL51"/>
<dbReference type="SUPFAM" id="SSF51182">
    <property type="entry name" value="RmlC-like cupins"/>
    <property type="match status" value="1"/>
</dbReference>
<dbReference type="RefSeq" id="WP_006864150.1">
    <property type="nucleotide sequence ID" value="NZ_ACCL02000027.1"/>
</dbReference>
<dbReference type="InterPro" id="IPR003313">
    <property type="entry name" value="AraC-bd"/>
</dbReference>
<dbReference type="EMBL" id="ACCL02000027">
    <property type="protein sequence ID" value="EET58670.1"/>
    <property type="molecule type" value="Genomic_DNA"/>
</dbReference>
<dbReference type="GO" id="GO:0006355">
    <property type="term" value="P:regulation of DNA-templated transcription"/>
    <property type="evidence" value="ECO:0007669"/>
    <property type="project" value="InterPro"/>
</dbReference>
<reference evidence="3" key="1">
    <citation type="submission" date="2009-07" db="EMBL/GenBank/DDBJ databases">
        <authorList>
            <person name="Weinstock G."/>
            <person name="Sodergren E."/>
            <person name="Clifton S."/>
            <person name="Fulton L."/>
            <person name="Fulton B."/>
            <person name="Courtney L."/>
            <person name="Fronick C."/>
            <person name="Harrison M."/>
            <person name="Strong C."/>
            <person name="Farmer C."/>
            <person name="Delahaunty K."/>
            <person name="Markovic C."/>
            <person name="Hall O."/>
            <person name="Minx P."/>
            <person name="Tomlinson C."/>
            <person name="Mitreva M."/>
            <person name="Nelson J."/>
            <person name="Hou S."/>
            <person name="Wollam A."/>
            <person name="Pepin K.H."/>
            <person name="Johnson M."/>
            <person name="Bhonagiri V."/>
            <person name="Nash W.E."/>
            <person name="Warren W."/>
            <person name="Chinwalla A."/>
            <person name="Mardis E.R."/>
            <person name="Wilson R.K."/>
        </authorList>
    </citation>
    <scope>NUCLEOTIDE SEQUENCE [LARGE SCALE GENOMIC DNA]</scope>
    <source>
        <strain evidence="3">DSM 14469</strain>
    </source>
</reference>
<proteinExistence type="predicted"/>
<dbReference type="InterPro" id="IPR011051">
    <property type="entry name" value="RmlC_Cupin_sf"/>
</dbReference>
<dbReference type="STRING" id="168384.SAMN05660368_02455"/>
<protein>
    <recommendedName>
        <fullName evidence="2">AraC-type arabinose-binding/dimerisation domain-containing protein</fullName>
    </recommendedName>
</protein>
<dbReference type="eggNOG" id="COG2207">
    <property type="taxonomic scope" value="Bacteria"/>
</dbReference>
<feature type="domain" description="AraC-type arabinose-binding/dimerisation" evidence="2">
    <location>
        <begin position="28"/>
        <end position="81"/>
    </location>
</feature>
<keyword evidence="1" id="KW-0238">DNA-binding</keyword>
<name>C6LL51_9FIRM</name>
<comment type="caution">
    <text evidence="3">The sequence shown here is derived from an EMBL/GenBank/DDBJ whole genome shotgun (WGS) entry which is preliminary data.</text>
</comment>
<keyword evidence="4" id="KW-1185">Reference proteome</keyword>
<dbReference type="GO" id="GO:0003677">
    <property type="term" value="F:DNA binding"/>
    <property type="evidence" value="ECO:0007669"/>
    <property type="project" value="UniProtKB-KW"/>
</dbReference>
<dbReference type="Gene3D" id="2.60.120.10">
    <property type="entry name" value="Jelly Rolls"/>
    <property type="match status" value="1"/>
</dbReference>
<accession>C6LL51</accession>
<sequence length="156" mass="17922">MAYVKTTLERQIVIDSIITIHYFEYMKDFVFHGESHDFWEFLYVDKGSVLVRSAEEHHLLNEGDVIFHMPNEFHAIQSVGSSSPNLIAVSFETSSPAMEFLQKKHYTLTMEERTLISCLINAAKDCLSTPLHIPSIEQVKLKNLRKTHPSVPSRKS</sequence>
<evidence type="ECO:0000313" key="3">
    <source>
        <dbReference type="EMBL" id="EET58670.1"/>
    </source>
</evidence>
<evidence type="ECO:0000313" key="4">
    <source>
        <dbReference type="Proteomes" id="UP000005561"/>
    </source>
</evidence>
<dbReference type="Proteomes" id="UP000005561">
    <property type="component" value="Unassembled WGS sequence"/>
</dbReference>
<dbReference type="Pfam" id="PF02311">
    <property type="entry name" value="AraC_binding"/>
    <property type="match status" value="1"/>
</dbReference>
<evidence type="ECO:0000259" key="2">
    <source>
        <dbReference type="Pfam" id="PF02311"/>
    </source>
</evidence>